<evidence type="ECO:0000313" key="6">
    <source>
        <dbReference type="Proteomes" id="UP000824230"/>
    </source>
</evidence>
<name>A0A9D1VKL7_9FIRM</name>
<dbReference type="EMBL" id="DXFG01000055">
    <property type="protein sequence ID" value="HIX36761.1"/>
    <property type="molecule type" value="Genomic_DNA"/>
</dbReference>
<feature type="transmembrane region" description="Helical" evidence="3">
    <location>
        <begin position="76"/>
        <end position="98"/>
    </location>
</feature>
<comment type="similarity">
    <text evidence="1">Belongs to the zinc-associated anti-sigma factor (ZAS) superfamily. Anti-sigma-W factor family.</text>
</comment>
<keyword evidence="3" id="KW-0812">Transmembrane</keyword>
<sequence>MKMKCEVIRDLFPSYIDGLTSEESNELIEEHLEECRECREYLASMKEEIVEENQPVKNKKAVQPFRKLRQKTRRKILLAAGGAVLICGLILGGGLLYYSRTWTANSEDVKMTIETWDGIASIRFSPEKKNSRLYAETGEDNTITIVEGKLAPFTKAYNANAYWSCTFIDEDTVMGLDGQNMDFSEDQVLTIKYKDRTETISLADLAREALENPPAQSDEVKMTWAKEDNGTVTLGFFPEILGVSLKVEDAGEDQILIRQYYDSQGGTEENGAFYTVDFIDENTIRLSDGTERKLSQDDVLTIEYEDKTEEISFSDLWEGSLPGDAQEG</sequence>
<dbReference type="AlphaFoldDB" id="A0A9D1VKL7"/>
<dbReference type="InterPro" id="IPR027383">
    <property type="entry name" value="Znf_put"/>
</dbReference>
<keyword evidence="3" id="KW-1133">Transmembrane helix</keyword>
<comment type="caution">
    <text evidence="5">The sequence shown here is derived from an EMBL/GenBank/DDBJ whole genome shotgun (WGS) entry which is preliminary data.</text>
</comment>
<dbReference type="Gene3D" id="1.10.10.1320">
    <property type="entry name" value="Anti-sigma factor, zinc-finger domain"/>
    <property type="match status" value="1"/>
</dbReference>
<reference evidence="5" key="1">
    <citation type="journal article" date="2021" name="PeerJ">
        <title>Extensive microbial diversity within the chicken gut microbiome revealed by metagenomics and culture.</title>
        <authorList>
            <person name="Gilroy R."/>
            <person name="Ravi A."/>
            <person name="Getino M."/>
            <person name="Pursley I."/>
            <person name="Horton D.L."/>
            <person name="Alikhan N.F."/>
            <person name="Baker D."/>
            <person name="Gharbi K."/>
            <person name="Hall N."/>
            <person name="Watson M."/>
            <person name="Adriaenssens E.M."/>
            <person name="Foster-Nyarko E."/>
            <person name="Jarju S."/>
            <person name="Secka A."/>
            <person name="Antonio M."/>
            <person name="Oren A."/>
            <person name="Chaudhuri R.R."/>
            <person name="La Ragione R."/>
            <person name="Hildebrand F."/>
            <person name="Pallen M.J."/>
        </authorList>
    </citation>
    <scope>NUCLEOTIDE SEQUENCE</scope>
    <source>
        <strain evidence="5">ChiHjej12B11-1927</strain>
    </source>
</reference>
<dbReference type="InterPro" id="IPR041916">
    <property type="entry name" value="Anti_sigma_zinc_sf"/>
</dbReference>
<evidence type="ECO:0000256" key="1">
    <source>
        <dbReference type="ARBA" id="ARBA00024353"/>
    </source>
</evidence>
<reference evidence="5" key="2">
    <citation type="submission" date="2021-04" db="EMBL/GenBank/DDBJ databases">
        <authorList>
            <person name="Gilroy R."/>
        </authorList>
    </citation>
    <scope>NUCLEOTIDE SEQUENCE</scope>
    <source>
        <strain evidence="5">ChiHjej12B11-1927</strain>
    </source>
</reference>
<gene>
    <name evidence="5" type="ORF">H9738_02665</name>
</gene>
<evidence type="ECO:0000256" key="2">
    <source>
        <dbReference type="ARBA" id="ARBA00024438"/>
    </source>
</evidence>
<evidence type="ECO:0000256" key="3">
    <source>
        <dbReference type="SAM" id="Phobius"/>
    </source>
</evidence>
<dbReference type="Pfam" id="PF13490">
    <property type="entry name" value="zf-HC2"/>
    <property type="match status" value="1"/>
</dbReference>
<dbReference type="Proteomes" id="UP000824230">
    <property type="component" value="Unassembled WGS sequence"/>
</dbReference>
<evidence type="ECO:0000313" key="5">
    <source>
        <dbReference type="EMBL" id="HIX36761.1"/>
    </source>
</evidence>
<accession>A0A9D1VKL7</accession>
<organism evidence="5 6">
    <name type="scientific">Candidatus Blautia pullistercoris</name>
    <dbReference type="NCBI Taxonomy" id="2838499"/>
    <lineage>
        <taxon>Bacteria</taxon>
        <taxon>Bacillati</taxon>
        <taxon>Bacillota</taxon>
        <taxon>Clostridia</taxon>
        <taxon>Lachnospirales</taxon>
        <taxon>Lachnospiraceae</taxon>
        <taxon>Blautia</taxon>
    </lineage>
</organism>
<protein>
    <recommendedName>
        <fullName evidence="2">Anti-sigma-W factor RsiW</fullName>
    </recommendedName>
</protein>
<evidence type="ECO:0000259" key="4">
    <source>
        <dbReference type="Pfam" id="PF13490"/>
    </source>
</evidence>
<proteinExistence type="inferred from homology"/>
<feature type="domain" description="Putative zinc-finger" evidence="4">
    <location>
        <begin position="5"/>
        <end position="39"/>
    </location>
</feature>
<keyword evidence="3" id="KW-0472">Membrane</keyword>